<proteinExistence type="predicted"/>
<evidence type="ECO:0000256" key="1">
    <source>
        <dbReference type="SAM" id="MobiDB-lite"/>
    </source>
</evidence>
<feature type="compositionally biased region" description="Polar residues" evidence="1">
    <location>
        <begin position="91"/>
        <end position="100"/>
    </location>
</feature>
<sequence length="100" mass="10034">MPRNVETTGMRAATWPGDSGSFATAAFEASPESPGDVAARIPRPLHAFLLPCFQCGGGSGPAGVSKGAGAKAGDVACDGNRTVQDEGPGSRSLTTRATRS</sequence>
<dbReference type="EMBL" id="CP026258">
    <property type="protein sequence ID" value="AWP15628.1"/>
    <property type="molecule type" value="Genomic_DNA"/>
</dbReference>
<evidence type="ECO:0000313" key="3">
    <source>
        <dbReference type="Proteomes" id="UP000246464"/>
    </source>
</evidence>
<keyword evidence="3" id="KW-1185">Reference proteome</keyword>
<protein>
    <submittedName>
        <fullName evidence="2">Uncharacterized protein</fullName>
    </submittedName>
</protein>
<dbReference type="Proteomes" id="UP000246464">
    <property type="component" value="Chromosome 16"/>
</dbReference>
<organism evidence="2 3">
    <name type="scientific">Scophthalmus maximus</name>
    <name type="common">Turbot</name>
    <name type="synonym">Psetta maxima</name>
    <dbReference type="NCBI Taxonomy" id="52904"/>
    <lineage>
        <taxon>Eukaryota</taxon>
        <taxon>Metazoa</taxon>
        <taxon>Chordata</taxon>
        <taxon>Craniata</taxon>
        <taxon>Vertebrata</taxon>
        <taxon>Euteleostomi</taxon>
        <taxon>Actinopterygii</taxon>
        <taxon>Neopterygii</taxon>
        <taxon>Teleostei</taxon>
        <taxon>Neoteleostei</taxon>
        <taxon>Acanthomorphata</taxon>
        <taxon>Carangaria</taxon>
        <taxon>Pleuronectiformes</taxon>
        <taxon>Pleuronectoidei</taxon>
        <taxon>Scophthalmidae</taxon>
        <taxon>Scophthalmus</taxon>
    </lineage>
</organism>
<feature type="region of interest" description="Disordered" evidence="1">
    <location>
        <begin position="1"/>
        <end position="25"/>
    </location>
</feature>
<reference evidence="2 3" key="1">
    <citation type="submission" date="2017-12" db="EMBL/GenBank/DDBJ databases">
        <title>Integrating genomic resources of turbot (Scophthalmus maximus) in depth evaluation of genetic and physical mapping variation across individuals.</title>
        <authorList>
            <person name="Martinez P."/>
        </authorList>
    </citation>
    <scope>NUCLEOTIDE SEQUENCE [LARGE SCALE GENOMIC DNA]</scope>
</reference>
<feature type="region of interest" description="Disordered" evidence="1">
    <location>
        <begin position="79"/>
        <end position="100"/>
    </location>
</feature>
<gene>
    <name evidence="2" type="ORF">SMAX5B_013769</name>
</gene>
<name>A0A2U9CGL9_SCOMX</name>
<evidence type="ECO:0000313" key="2">
    <source>
        <dbReference type="EMBL" id="AWP15628.1"/>
    </source>
</evidence>
<dbReference type="AlphaFoldDB" id="A0A2U9CGL9"/>
<accession>A0A2U9CGL9</accession>